<dbReference type="InterPro" id="IPR036976">
    <property type="entry name" value="RimM_N_sf"/>
</dbReference>
<proteinExistence type="inferred from homology"/>
<dbReference type="Pfam" id="PF24986">
    <property type="entry name" value="PRC_RimM"/>
    <property type="match status" value="1"/>
</dbReference>
<keyword evidence="3 5" id="KW-0698">rRNA processing</keyword>
<evidence type="ECO:0000259" key="7">
    <source>
        <dbReference type="Pfam" id="PF24986"/>
    </source>
</evidence>
<protein>
    <recommendedName>
        <fullName evidence="5">Ribosome maturation factor RimM</fullName>
    </recommendedName>
</protein>
<comment type="function">
    <text evidence="5">An accessory protein needed during the final step in the assembly of 30S ribosomal subunit, possibly for assembly of the head region. Essential for efficient processing of 16S rRNA. May be needed both before and after RbfA during the maturation of 16S rRNA. It has affinity for free ribosomal 30S subunits but not for 70S ribosomes.</text>
</comment>
<feature type="domain" description="RimM N-terminal" evidence="6">
    <location>
        <begin position="11"/>
        <end position="95"/>
    </location>
</feature>
<dbReference type="NCBIfam" id="TIGR02273">
    <property type="entry name" value="16S_RimM"/>
    <property type="match status" value="1"/>
</dbReference>
<dbReference type="GO" id="GO:0006364">
    <property type="term" value="P:rRNA processing"/>
    <property type="evidence" value="ECO:0007669"/>
    <property type="project" value="UniProtKB-UniRule"/>
</dbReference>
<dbReference type="GO" id="GO:0005737">
    <property type="term" value="C:cytoplasm"/>
    <property type="evidence" value="ECO:0007669"/>
    <property type="project" value="UniProtKB-SubCell"/>
</dbReference>
<gene>
    <name evidence="5" type="primary">rimM</name>
    <name evidence="8" type="ORF">SAMN04487820_11425</name>
</gene>
<organism evidence="8 9">
    <name type="scientific">Actinopolyspora mzabensis</name>
    <dbReference type="NCBI Taxonomy" id="995066"/>
    <lineage>
        <taxon>Bacteria</taxon>
        <taxon>Bacillati</taxon>
        <taxon>Actinomycetota</taxon>
        <taxon>Actinomycetes</taxon>
        <taxon>Actinopolysporales</taxon>
        <taxon>Actinopolysporaceae</taxon>
        <taxon>Actinopolyspora</taxon>
    </lineage>
</organism>
<dbReference type="GO" id="GO:0005840">
    <property type="term" value="C:ribosome"/>
    <property type="evidence" value="ECO:0007669"/>
    <property type="project" value="InterPro"/>
</dbReference>
<dbReference type="Proteomes" id="UP000199213">
    <property type="component" value="Unassembled WGS sequence"/>
</dbReference>
<keyword evidence="1 5" id="KW-0963">Cytoplasm</keyword>
<accession>A0A1G9F7A1</accession>
<dbReference type="PANTHER" id="PTHR33692">
    <property type="entry name" value="RIBOSOME MATURATION FACTOR RIMM"/>
    <property type="match status" value="1"/>
</dbReference>
<dbReference type="InterPro" id="IPR009000">
    <property type="entry name" value="Transl_B-barrel_sf"/>
</dbReference>
<comment type="subunit">
    <text evidence="5">Binds ribosomal protein uS19.</text>
</comment>
<evidence type="ECO:0000256" key="1">
    <source>
        <dbReference type="ARBA" id="ARBA00022490"/>
    </source>
</evidence>
<evidence type="ECO:0000256" key="5">
    <source>
        <dbReference type="HAMAP-Rule" id="MF_00014"/>
    </source>
</evidence>
<dbReference type="Gene3D" id="2.40.30.60">
    <property type="entry name" value="RimM"/>
    <property type="match status" value="1"/>
</dbReference>
<dbReference type="GO" id="GO:0042274">
    <property type="term" value="P:ribosomal small subunit biogenesis"/>
    <property type="evidence" value="ECO:0007669"/>
    <property type="project" value="UniProtKB-UniRule"/>
</dbReference>
<dbReference type="SUPFAM" id="SSF50346">
    <property type="entry name" value="PRC-barrel domain"/>
    <property type="match status" value="1"/>
</dbReference>
<feature type="domain" description="Ribosome maturation factor RimM PRC barrel" evidence="7">
    <location>
        <begin position="110"/>
        <end position="177"/>
    </location>
</feature>
<keyword evidence="9" id="KW-1185">Reference proteome</keyword>
<reference evidence="9" key="1">
    <citation type="submission" date="2016-10" db="EMBL/GenBank/DDBJ databases">
        <authorList>
            <person name="Varghese N."/>
            <person name="Submissions S."/>
        </authorList>
    </citation>
    <scope>NUCLEOTIDE SEQUENCE [LARGE SCALE GENOMIC DNA]</scope>
    <source>
        <strain evidence="9">DSM 45460</strain>
    </source>
</reference>
<comment type="subcellular location">
    <subcellularLocation>
        <location evidence="5">Cytoplasm</location>
    </subcellularLocation>
</comment>
<keyword evidence="2 5" id="KW-0690">Ribosome biogenesis</keyword>
<dbReference type="SUPFAM" id="SSF50447">
    <property type="entry name" value="Translation proteins"/>
    <property type="match status" value="1"/>
</dbReference>
<evidence type="ECO:0000313" key="8">
    <source>
        <dbReference type="EMBL" id="SDK84274.1"/>
    </source>
</evidence>
<dbReference type="Gene3D" id="2.30.30.240">
    <property type="entry name" value="PRC-barrel domain"/>
    <property type="match status" value="1"/>
</dbReference>
<evidence type="ECO:0000256" key="2">
    <source>
        <dbReference type="ARBA" id="ARBA00022517"/>
    </source>
</evidence>
<evidence type="ECO:0000256" key="3">
    <source>
        <dbReference type="ARBA" id="ARBA00022552"/>
    </source>
</evidence>
<dbReference type="AlphaFoldDB" id="A0A1G9F7A1"/>
<dbReference type="InterPro" id="IPR011033">
    <property type="entry name" value="PRC_barrel-like_sf"/>
</dbReference>
<dbReference type="InterPro" id="IPR011961">
    <property type="entry name" value="RimM"/>
</dbReference>
<evidence type="ECO:0000313" key="9">
    <source>
        <dbReference type="Proteomes" id="UP000199213"/>
    </source>
</evidence>
<comment type="similarity">
    <text evidence="5">Belongs to the RimM family.</text>
</comment>
<evidence type="ECO:0000259" key="6">
    <source>
        <dbReference type="Pfam" id="PF01782"/>
    </source>
</evidence>
<comment type="domain">
    <text evidence="5">The PRC barrel domain binds ribosomal protein uS19.</text>
</comment>
<name>A0A1G9F7A1_ACTMZ</name>
<evidence type="ECO:0000256" key="4">
    <source>
        <dbReference type="ARBA" id="ARBA00023186"/>
    </source>
</evidence>
<keyword evidence="4 5" id="KW-0143">Chaperone</keyword>
<dbReference type="PANTHER" id="PTHR33692:SF1">
    <property type="entry name" value="RIBOSOME MATURATION FACTOR RIMM"/>
    <property type="match status" value="1"/>
</dbReference>
<dbReference type="Pfam" id="PF01782">
    <property type="entry name" value="RimM"/>
    <property type="match status" value="1"/>
</dbReference>
<sequence length="181" mass="19613">MMAEQQAAPLVVGRVVKPHGVQGELVVEIRTDSPERRFVAGAVLGVLWKARGTRPESLELAAVRWHAGRLLVRAVEVTTREDAERLRGVLLGVRPEELEQLEDPDEFHDHELEGLRAVGPDGAELGSSLGVLHAPAGELLRLALPDGREALVPFVADIVVDVDTDHGTVTIDPPEGLLELF</sequence>
<dbReference type="GO" id="GO:0043022">
    <property type="term" value="F:ribosome binding"/>
    <property type="evidence" value="ECO:0007669"/>
    <property type="project" value="InterPro"/>
</dbReference>
<dbReference type="InterPro" id="IPR002676">
    <property type="entry name" value="RimM_N"/>
</dbReference>
<dbReference type="EMBL" id="FNFM01000014">
    <property type="protein sequence ID" value="SDK84274.1"/>
    <property type="molecule type" value="Genomic_DNA"/>
</dbReference>
<dbReference type="InterPro" id="IPR056792">
    <property type="entry name" value="PRC_RimM"/>
</dbReference>
<dbReference type="HAMAP" id="MF_00014">
    <property type="entry name" value="Ribosome_mat_RimM"/>
    <property type="match status" value="1"/>
</dbReference>